<reference evidence="1 2" key="1">
    <citation type="submission" date="2019-12" db="EMBL/GenBank/DDBJ databases">
        <title>Mucilaginibacter sp. HME9299 genome sequencing and assembly.</title>
        <authorList>
            <person name="Kang H."/>
            <person name="Kim H."/>
            <person name="Joh K."/>
        </authorList>
    </citation>
    <scope>NUCLEOTIDE SEQUENCE [LARGE SCALE GENOMIC DNA]</scope>
    <source>
        <strain evidence="1 2">HME9299</strain>
    </source>
</reference>
<organism evidence="1 2">
    <name type="scientific">Mucilaginibacter aquatilis</name>
    <dbReference type="NCBI Taxonomy" id="1517760"/>
    <lineage>
        <taxon>Bacteria</taxon>
        <taxon>Pseudomonadati</taxon>
        <taxon>Bacteroidota</taxon>
        <taxon>Sphingobacteriia</taxon>
        <taxon>Sphingobacteriales</taxon>
        <taxon>Sphingobacteriaceae</taxon>
        <taxon>Mucilaginibacter</taxon>
    </lineage>
</organism>
<dbReference type="AlphaFoldDB" id="A0A6I4I825"/>
<evidence type="ECO:0000313" key="2">
    <source>
        <dbReference type="Proteomes" id="UP000434850"/>
    </source>
</evidence>
<dbReference type="Proteomes" id="UP000434850">
    <property type="component" value="Unassembled WGS sequence"/>
</dbReference>
<name>A0A6I4I825_9SPHI</name>
<gene>
    <name evidence="1" type="ORF">GO816_03580</name>
</gene>
<comment type="caution">
    <text evidence="1">The sequence shown here is derived from an EMBL/GenBank/DDBJ whole genome shotgun (WGS) entry which is preliminary data.</text>
</comment>
<keyword evidence="2" id="KW-1185">Reference proteome</keyword>
<accession>A0A6I4I825</accession>
<evidence type="ECO:0000313" key="1">
    <source>
        <dbReference type="EMBL" id="MVN90198.1"/>
    </source>
</evidence>
<dbReference type="RefSeq" id="WP_157539964.1">
    <property type="nucleotide sequence ID" value="NZ_WQLA01000001.1"/>
</dbReference>
<sequence length="118" mass="13501">MINFNFFSDPQITKKDTGDLQALNVLFNYQATNLEVLDKTQEILERVVSFRNAGKYDGYELSKNGESGVFFFKAQSSENLYKMILPVLKDIPFLKGAEVQLQTHPNQDDENSVKTFII</sequence>
<dbReference type="EMBL" id="WQLA01000001">
    <property type="protein sequence ID" value="MVN90198.1"/>
    <property type="molecule type" value="Genomic_DNA"/>
</dbReference>
<protein>
    <submittedName>
        <fullName evidence="1">Uncharacterized protein</fullName>
    </submittedName>
</protein>
<dbReference type="OrthoDB" id="678788at2"/>
<proteinExistence type="predicted"/>